<dbReference type="InterPro" id="IPR003675">
    <property type="entry name" value="Rce1/LyrA-like_dom"/>
</dbReference>
<dbReference type="EMBL" id="AYZD01000033">
    <property type="protein sequence ID" value="KRM95091.1"/>
    <property type="molecule type" value="Genomic_DNA"/>
</dbReference>
<evidence type="ECO:0000256" key="2">
    <source>
        <dbReference type="SAM" id="Phobius"/>
    </source>
</evidence>
<sequence length="220" mass="25809">MRKQWSLKTVYLNYAIFWVIWLIAQGYLTLIQGQITTGITNDLINVGVKVLIWVPLGLFWLNKTQGQLWLSKKKLYNRHFPVQFWWTLAIFIAYLGFSIWIRHHSFYITPMPFTKEGGNFFSVTLAAGLIEEFVFRGLFCNYLLAKFGMTNAIIFQALLFQAIHFPIYFAERLSLMGWVVNVATVLPLGLIFGWIFYKSRNLWPSTILHCIWDTSIFLFI</sequence>
<dbReference type="PATRIC" id="fig|1423725.3.peg.2248"/>
<organism evidence="4 5">
    <name type="scientific">Liquorilactobacillus aquaticus DSM 21051</name>
    <dbReference type="NCBI Taxonomy" id="1423725"/>
    <lineage>
        <taxon>Bacteria</taxon>
        <taxon>Bacillati</taxon>
        <taxon>Bacillota</taxon>
        <taxon>Bacilli</taxon>
        <taxon>Lactobacillales</taxon>
        <taxon>Lactobacillaceae</taxon>
        <taxon>Liquorilactobacillus</taxon>
    </lineage>
</organism>
<feature type="transmembrane region" description="Helical" evidence="2">
    <location>
        <begin position="43"/>
        <end position="61"/>
    </location>
</feature>
<keyword evidence="2" id="KW-0812">Transmembrane</keyword>
<dbReference type="OrthoDB" id="1437285at2"/>
<keyword evidence="5" id="KW-1185">Reference proteome</keyword>
<keyword evidence="2" id="KW-1133">Transmembrane helix</keyword>
<comment type="similarity">
    <text evidence="1">Belongs to the UPF0177 family.</text>
</comment>
<evidence type="ECO:0000256" key="1">
    <source>
        <dbReference type="ARBA" id="ARBA00009067"/>
    </source>
</evidence>
<reference evidence="4 5" key="1">
    <citation type="journal article" date="2015" name="Genome Announc.">
        <title>Expanding the biotechnology potential of lactobacilli through comparative genomics of 213 strains and associated genera.</title>
        <authorList>
            <person name="Sun Z."/>
            <person name="Harris H.M."/>
            <person name="McCann A."/>
            <person name="Guo C."/>
            <person name="Argimon S."/>
            <person name="Zhang W."/>
            <person name="Yang X."/>
            <person name="Jeffery I.B."/>
            <person name="Cooney J.C."/>
            <person name="Kagawa T.F."/>
            <person name="Liu W."/>
            <person name="Song Y."/>
            <person name="Salvetti E."/>
            <person name="Wrobel A."/>
            <person name="Rasinkangas P."/>
            <person name="Parkhill J."/>
            <person name="Rea M.C."/>
            <person name="O'Sullivan O."/>
            <person name="Ritari J."/>
            <person name="Douillard F.P."/>
            <person name="Paul Ross R."/>
            <person name="Yang R."/>
            <person name="Briner A.E."/>
            <person name="Felis G.E."/>
            <person name="de Vos W.M."/>
            <person name="Barrangou R."/>
            <person name="Klaenhammer T.R."/>
            <person name="Caufield P.W."/>
            <person name="Cui Y."/>
            <person name="Zhang H."/>
            <person name="O'Toole P.W."/>
        </authorList>
    </citation>
    <scope>NUCLEOTIDE SEQUENCE [LARGE SCALE GENOMIC DNA]</scope>
    <source>
        <strain evidence="4 5">DSM 21051</strain>
    </source>
</reference>
<feature type="transmembrane region" description="Helical" evidence="2">
    <location>
        <begin position="12"/>
        <end position="31"/>
    </location>
</feature>
<feature type="transmembrane region" description="Helical" evidence="2">
    <location>
        <begin position="175"/>
        <end position="197"/>
    </location>
</feature>
<keyword evidence="2" id="KW-0472">Membrane</keyword>
<accession>A0A0R2D5C0</accession>
<protein>
    <submittedName>
        <fullName evidence="4">Immunity protein PlnI</fullName>
    </submittedName>
</protein>
<gene>
    <name evidence="4" type="ORF">FC19_GL002185</name>
</gene>
<name>A0A0R2D5C0_9LACO</name>
<dbReference type="RefSeq" id="WP_057876803.1">
    <property type="nucleotide sequence ID" value="NZ_AYZD01000033.1"/>
</dbReference>
<proteinExistence type="inferred from homology"/>
<dbReference type="STRING" id="1423725.FC19_GL002185"/>
<dbReference type="Pfam" id="PF02517">
    <property type="entry name" value="Rce1-like"/>
    <property type="match status" value="1"/>
</dbReference>
<dbReference type="GO" id="GO:0080120">
    <property type="term" value="P:CAAX-box protein maturation"/>
    <property type="evidence" value="ECO:0007669"/>
    <property type="project" value="UniProtKB-ARBA"/>
</dbReference>
<evidence type="ECO:0000313" key="4">
    <source>
        <dbReference type="EMBL" id="KRM95091.1"/>
    </source>
</evidence>
<feature type="transmembrane region" description="Helical" evidence="2">
    <location>
        <begin position="82"/>
        <end position="101"/>
    </location>
</feature>
<evidence type="ECO:0000259" key="3">
    <source>
        <dbReference type="Pfam" id="PF02517"/>
    </source>
</evidence>
<dbReference type="Proteomes" id="UP000051015">
    <property type="component" value="Unassembled WGS sequence"/>
</dbReference>
<dbReference type="GO" id="GO:0004175">
    <property type="term" value="F:endopeptidase activity"/>
    <property type="evidence" value="ECO:0007669"/>
    <property type="project" value="UniProtKB-ARBA"/>
</dbReference>
<comment type="caution">
    <text evidence="4">The sequence shown here is derived from an EMBL/GenBank/DDBJ whole genome shotgun (WGS) entry which is preliminary data.</text>
</comment>
<evidence type="ECO:0000313" key="5">
    <source>
        <dbReference type="Proteomes" id="UP000051015"/>
    </source>
</evidence>
<feature type="domain" description="CAAX prenyl protease 2/Lysostaphin resistance protein A-like" evidence="3">
    <location>
        <begin position="120"/>
        <end position="214"/>
    </location>
</feature>
<dbReference type="AlphaFoldDB" id="A0A0R2D5C0"/>